<gene>
    <name evidence="1" type="ORF">QRO08_16645</name>
</gene>
<proteinExistence type="predicted"/>
<dbReference type="Proteomes" id="UP001242732">
    <property type="component" value="Chromosome"/>
</dbReference>
<evidence type="ECO:0000313" key="2">
    <source>
        <dbReference type="Proteomes" id="UP001242732"/>
    </source>
</evidence>
<keyword evidence="2" id="KW-1185">Reference proteome</keyword>
<sequence length="120" mass="13017">MSIESELLAVLQARCPNVYPTIGPHGAPLPRIVFQHVGGRTLRYVENTSNLRNVLMHVAVWADDPAVAFALIRQVEDDLCAHPVLQVEPQGEPTAGIADGAEAQNVYGATQIFSIYGPRD</sequence>
<accession>A0ABY9AKI5</accession>
<evidence type="ECO:0000313" key="1">
    <source>
        <dbReference type="EMBL" id="WIY47457.1"/>
    </source>
</evidence>
<organism evidence="1 2">
    <name type="scientific">Paracidovorax citrulli</name>
    <name type="common">Acidovorax citrulli</name>
    <dbReference type="NCBI Taxonomy" id="80869"/>
    <lineage>
        <taxon>Bacteria</taxon>
        <taxon>Pseudomonadati</taxon>
        <taxon>Pseudomonadota</taxon>
        <taxon>Betaproteobacteria</taxon>
        <taxon>Burkholderiales</taxon>
        <taxon>Comamonadaceae</taxon>
        <taxon>Paracidovorax</taxon>
    </lineage>
</organism>
<reference evidence="1 2" key="1">
    <citation type="submission" date="2023-06" db="EMBL/GenBank/DDBJ databases">
        <authorList>
            <person name="Ham H."/>
            <person name="Park D.S."/>
        </authorList>
    </citation>
    <scope>NUCLEOTIDE SEQUENCE [LARGE SCALE GENOMIC DNA]</scope>
    <source>
        <strain evidence="1 2">KACC 17005</strain>
    </source>
</reference>
<dbReference type="RefSeq" id="WP_011794759.1">
    <property type="nucleotide sequence ID" value="NZ_CP023687.1"/>
</dbReference>
<name>A0ABY9AKI5_PARCI</name>
<protein>
    <submittedName>
        <fullName evidence="1">DUF3168 domain-containing protein</fullName>
    </submittedName>
</protein>
<dbReference type="EMBL" id="CP127363">
    <property type="protein sequence ID" value="WIY47457.1"/>
    <property type="molecule type" value="Genomic_DNA"/>
</dbReference>